<dbReference type="GO" id="GO:0008770">
    <property type="term" value="F:[acyl-carrier-protein] phosphodiesterase activity"/>
    <property type="evidence" value="ECO:0007669"/>
    <property type="project" value="InterPro"/>
</dbReference>
<name>A0A7W9W794_ARMRO</name>
<organism evidence="1 2">
    <name type="scientific">Armatimonas rosea</name>
    <dbReference type="NCBI Taxonomy" id="685828"/>
    <lineage>
        <taxon>Bacteria</taxon>
        <taxon>Bacillati</taxon>
        <taxon>Armatimonadota</taxon>
        <taxon>Armatimonadia</taxon>
        <taxon>Armatimonadales</taxon>
        <taxon>Armatimonadaceae</taxon>
        <taxon>Armatimonas</taxon>
    </lineage>
</organism>
<dbReference type="Pfam" id="PF04336">
    <property type="entry name" value="ACP_PD"/>
    <property type="match status" value="1"/>
</dbReference>
<protein>
    <recommendedName>
        <fullName evidence="3">Acyl carrier protein phosphodiesterase</fullName>
    </recommendedName>
</protein>
<evidence type="ECO:0008006" key="3">
    <source>
        <dbReference type="Google" id="ProtNLM"/>
    </source>
</evidence>
<dbReference type="Proteomes" id="UP000520814">
    <property type="component" value="Unassembled WGS sequence"/>
</dbReference>
<evidence type="ECO:0000313" key="1">
    <source>
        <dbReference type="EMBL" id="MBB6051408.1"/>
    </source>
</evidence>
<comment type="caution">
    <text evidence="1">The sequence shown here is derived from an EMBL/GenBank/DDBJ whole genome shotgun (WGS) entry which is preliminary data.</text>
</comment>
<dbReference type="EMBL" id="JACHGW010000003">
    <property type="protein sequence ID" value="MBB6051408.1"/>
    <property type="molecule type" value="Genomic_DNA"/>
</dbReference>
<evidence type="ECO:0000313" key="2">
    <source>
        <dbReference type="Proteomes" id="UP000520814"/>
    </source>
</evidence>
<dbReference type="GO" id="GO:0006633">
    <property type="term" value="P:fatty acid biosynthetic process"/>
    <property type="evidence" value="ECO:0007669"/>
    <property type="project" value="InterPro"/>
</dbReference>
<keyword evidence="2" id="KW-1185">Reference proteome</keyword>
<dbReference type="AlphaFoldDB" id="A0A7W9W794"/>
<gene>
    <name evidence="1" type="ORF">HNQ39_003218</name>
</gene>
<dbReference type="RefSeq" id="WP_184198309.1">
    <property type="nucleotide sequence ID" value="NZ_JACHGW010000003.1"/>
</dbReference>
<reference evidence="1 2" key="1">
    <citation type="submission" date="2020-08" db="EMBL/GenBank/DDBJ databases">
        <title>Genomic Encyclopedia of Type Strains, Phase IV (KMG-IV): sequencing the most valuable type-strain genomes for metagenomic binning, comparative biology and taxonomic classification.</title>
        <authorList>
            <person name="Goeker M."/>
        </authorList>
    </citation>
    <scope>NUCLEOTIDE SEQUENCE [LARGE SCALE GENOMIC DNA]</scope>
    <source>
        <strain evidence="1 2">DSM 23562</strain>
    </source>
</reference>
<sequence length="215" mass="23861">MNFLSHHALALALAPDNPPLFYAGNLLPDWLGISQEGALKKHHLEGKDGALADGARLHLLADLRFHRDPVFVALCEQAKELLRPLPLTRVFFFAHVAVELAMDAHLLRTDPAHADDLFARLALCQPEIAPEAARLLEREALPELAGVTERFVQHRWVLAYETDSGLARRLMQLGRRVGIPTLQSDDQERLVEVFGRLFAIVAPETPGLISRSAPV</sequence>
<accession>A0A7W9W794</accession>
<dbReference type="InterPro" id="IPR007431">
    <property type="entry name" value="ACP_PD"/>
</dbReference>
<proteinExistence type="predicted"/>